<gene>
    <name evidence="1" type="ORF">DUI87_21138</name>
</gene>
<proteinExistence type="predicted"/>
<accession>A0A3M0JLW7</accession>
<dbReference type="AlphaFoldDB" id="A0A3M0JLW7"/>
<keyword evidence="2" id="KW-1185">Reference proteome</keyword>
<dbReference type="Proteomes" id="UP000269221">
    <property type="component" value="Unassembled WGS sequence"/>
</dbReference>
<evidence type="ECO:0000313" key="1">
    <source>
        <dbReference type="EMBL" id="RMC01976.1"/>
    </source>
</evidence>
<comment type="caution">
    <text evidence="1">The sequence shown here is derived from an EMBL/GenBank/DDBJ whole genome shotgun (WGS) entry which is preliminary data.</text>
</comment>
<protein>
    <submittedName>
        <fullName evidence="1">Uncharacterized protein</fullName>
    </submittedName>
</protein>
<name>A0A3M0JLW7_HIRRU</name>
<evidence type="ECO:0000313" key="2">
    <source>
        <dbReference type="Proteomes" id="UP000269221"/>
    </source>
</evidence>
<organism evidence="1 2">
    <name type="scientific">Hirundo rustica rustica</name>
    <dbReference type="NCBI Taxonomy" id="333673"/>
    <lineage>
        <taxon>Eukaryota</taxon>
        <taxon>Metazoa</taxon>
        <taxon>Chordata</taxon>
        <taxon>Craniata</taxon>
        <taxon>Vertebrata</taxon>
        <taxon>Euteleostomi</taxon>
        <taxon>Archelosauria</taxon>
        <taxon>Archosauria</taxon>
        <taxon>Dinosauria</taxon>
        <taxon>Saurischia</taxon>
        <taxon>Theropoda</taxon>
        <taxon>Coelurosauria</taxon>
        <taxon>Aves</taxon>
        <taxon>Neognathae</taxon>
        <taxon>Neoaves</taxon>
        <taxon>Telluraves</taxon>
        <taxon>Australaves</taxon>
        <taxon>Passeriformes</taxon>
        <taxon>Sylvioidea</taxon>
        <taxon>Hirundinidae</taxon>
        <taxon>Hirundo</taxon>
    </lineage>
</organism>
<reference evidence="1 2" key="1">
    <citation type="submission" date="2018-07" db="EMBL/GenBank/DDBJ databases">
        <title>A high quality draft genome assembly of the barn swallow (H. rustica rustica).</title>
        <authorList>
            <person name="Formenti G."/>
            <person name="Chiara M."/>
            <person name="Poveda L."/>
            <person name="Francoijs K.-J."/>
            <person name="Bonisoli-Alquati A."/>
            <person name="Canova L."/>
            <person name="Gianfranceschi L."/>
            <person name="Horner D.S."/>
            <person name="Saino N."/>
        </authorList>
    </citation>
    <scope>NUCLEOTIDE SEQUENCE [LARGE SCALE GENOMIC DNA]</scope>
    <source>
        <strain evidence="1">Chelidonia</strain>
        <tissue evidence="1">Blood</tissue>
    </source>
</reference>
<sequence>MILAPGLLCLYPTNVLASKSGVHLFAKKLGPGHTKMPGNSPQSGPGVEKVENQLCSENTVKCKAVVSDVKMQAKGKIQARKEKSLCFLSPDTLRSETKLARSAEEQMGHCCQYQSHPCI</sequence>
<dbReference type="EMBL" id="QRBI01000134">
    <property type="protein sequence ID" value="RMC01976.1"/>
    <property type="molecule type" value="Genomic_DNA"/>
</dbReference>